<feature type="transmembrane region" description="Helical" evidence="2">
    <location>
        <begin position="184"/>
        <end position="201"/>
    </location>
</feature>
<dbReference type="PANTHER" id="PTHR37308">
    <property type="entry name" value="INTEGRAL MEMBRANE PROTEIN"/>
    <property type="match status" value="1"/>
</dbReference>
<evidence type="ECO:0000313" key="3">
    <source>
        <dbReference type="EMBL" id="MYR34197.1"/>
    </source>
</evidence>
<name>A0A7K2IWH4_9ACTN</name>
<dbReference type="EMBL" id="WWHY01000001">
    <property type="protein sequence ID" value="MYR34197.1"/>
    <property type="molecule type" value="Genomic_DNA"/>
</dbReference>
<accession>A0A7K2IWH4</accession>
<feature type="transmembrane region" description="Helical" evidence="2">
    <location>
        <begin position="312"/>
        <end position="329"/>
    </location>
</feature>
<sequence length="384" mass="40907">MTTPGPGAPAPFPSCGRGDEPRRGSRDRTLPVSLVGRATSTPFAPPAYRGHGTGGTTRTEDGAPFPVVPGQAPDNMANSVGSYIFNAVRGGAVGTSEALPGISGGTVALIVGLYDKLIGGAGHVVSGIKRYVTDVPRGRGKDRAMEQFRLVDWSVLIPALIGMAVALILAAVLIAPLVESHTQYAYALFFGLVLACLWIPYTGAGKTWKAWHYLLALVCAILSFLIMGLPGANLPTHPVVVFFAAAVAICALVLPGMSGSFILLALGLYEPTMAALRAADLPYITVFVLGMITGLALFVKVLQFLLENHHHITLVVLTGLMAGSLRALWPWQSEDREILPMTDIPITVTFMVVGFLVVTASIIWEQRKKAQAESPRRYEDMPVH</sequence>
<feature type="compositionally biased region" description="Pro residues" evidence="1">
    <location>
        <begin position="1"/>
        <end position="12"/>
    </location>
</feature>
<evidence type="ECO:0000256" key="1">
    <source>
        <dbReference type="SAM" id="MobiDB-lite"/>
    </source>
</evidence>
<keyword evidence="2" id="KW-0812">Transmembrane</keyword>
<feature type="transmembrane region" description="Helical" evidence="2">
    <location>
        <begin position="153"/>
        <end position="178"/>
    </location>
</feature>
<feature type="transmembrane region" description="Helical" evidence="2">
    <location>
        <begin position="341"/>
        <end position="364"/>
    </location>
</feature>
<keyword evidence="2" id="KW-1133">Transmembrane helix</keyword>
<dbReference type="Pfam" id="PF04018">
    <property type="entry name" value="VCA0040-like"/>
    <property type="match status" value="1"/>
</dbReference>
<feature type="transmembrane region" description="Helical" evidence="2">
    <location>
        <begin position="213"/>
        <end position="233"/>
    </location>
</feature>
<dbReference type="InterPro" id="IPR007163">
    <property type="entry name" value="VCA0040-like"/>
</dbReference>
<proteinExistence type="predicted"/>
<feature type="region of interest" description="Disordered" evidence="1">
    <location>
        <begin position="1"/>
        <end position="61"/>
    </location>
</feature>
<comment type="caution">
    <text evidence="3">The sequence shown here is derived from an EMBL/GenBank/DDBJ whole genome shotgun (WGS) entry which is preliminary data.</text>
</comment>
<feature type="compositionally biased region" description="Basic and acidic residues" evidence="1">
    <location>
        <begin position="17"/>
        <end position="29"/>
    </location>
</feature>
<dbReference type="AlphaFoldDB" id="A0A7K2IWH4"/>
<evidence type="ECO:0000313" key="4">
    <source>
        <dbReference type="Proteomes" id="UP000467124"/>
    </source>
</evidence>
<evidence type="ECO:0000256" key="2">
    <source>
        <dbReference type="SAM" id="Phobius"/>
    </source>
</evidence>
<feature type="transmembrane region" description="Helical" evidence="2">
    <location>
        <begin position="239"/>
        <end position="269"/>
    </location>
</feature>
<dbReference type="Proteomes" id="UP000467124">
    <property type="component" value="Unassembled WGS sequence"/>
</dbReference>
<gene>
    <name evidence="3" type="ORF">GTW20_18550</name>
</gene>
<keyword evidence="2" id="KW-0472">Membrane</keyword>
<feature type="transmembrane region" description="Helical" evidence="2">
    <location>
        <begin position="281"/>
        <end position="306"/>
    </location>
</feature>
<organism evidence="3 4">
    <name type="scientific">Nocardiopsis alba</name>
    <dbReference type="NCBI Taxonomy" id="53437"/>
    <lineage>
        <taxon>Bacteria</taxon>
        <taxon>Bacillati</taxon>
        <taxon>Actinomycetota</taxon>
        <taxon>Actinomycetes</taxon>
        <taxon>Streptosporangiales</taxon>
        <taxon>Nocardiopsidaceae</taxon>
        <taxon>Nocardiopsis</taxon>
    </lineage>
</organism>
<protein>
    <submittedName>
        <fullName evidence="3">DUF368 domain-containing protein</fullName>
    </submittedName>
</protein>
<reference evidence="3 4" key="1">
    <citation type="journal article" date="2019" name="Nat. Commun.">
        <title>The antimicrobial potential of Streptomyces from insect microbiomes.</title>
        <authorList>
            <person name="Chevrette M.G."/>
            <person name="Carlson C.M."/>
            <person name="Ortega H.E."/>
            <person name="Thomas C."/>
            <person name="Ananiev G.E."/>
            <person name="Barns K.J."/>
            <person name="Book A.J."/>
            <person name="Cagnazzo J."/>
            <person name="Carlos C."/>
            <person name="Flanigan W."/>
            <person name="Grubbs K.J."/>
            <person name="Horn H.A."/>
            <person name="Hoffmann F.M."/>
            <person name="Klassen J.L."/>
            <person name="Knack J.J."/>
            <person name="Lewin G.R."/>
            <person name="McDonald B.R."/>
            <person name="Muller L."/>
            <person name="Melo W.G.P."/>
            <person name="Pinto-Tomas A.A."/>
            <person name="Schmitz A."/>
            <person name="Wendt-Pienkowski E."/>
            <person name="Wildman S."/>
            <person name="Zhao M."/>
            <person name="Zhang F."/>
            <person name="Bugni T.S."/>
            <person name="Andes D.R."/>
            <person name="Pupo M.T."/>
            <person name="Currie C.R."/>
        </authorList>
    </citation>
    <scope>NUCLEOTIDE SEQUENCE [LARGE SCALE GENOMIC DNA]</scope>
    <source>
        <strain evidence="3 4">SID5840</strain>
    </source>
</reference>
<dbReference type="PANTHER" id="PTHR37308:SF1">
    <property type="entry name" value="POLYPRENYL-PHOSPHATE TRANSPORTER"/>
    <property type="match status" value="1"/>
</dbReference>